<reference evidence="3" key="1">
    <citation type="submission" date="2021-01" db="EMBL/GenBank/DDBJ databases">
        <title>Whole genome shotgun sequence of Actinoplanes siamensis NBRC 109076.</title>
        <authorList>
            <person name="Komaki H."/>
            <person name="Tamura T."/>
        </authorList>
    </citation>
    <scope>NUCLEOTIDE SEQUENCE</scope>
    <source>
        <strain evidence="3">NBRC 109076</strain>
    </source>
</reference>
<evidence type="ECO:0000313" key="3">
    <source>
        <dbReference type="EMBL" id="GIF04751.1"/>
    </source>
</evidence>
<keyword evidence="4" id="KW-1185">Reference proteome</keyword>
<proteinExistence type="predicted"/>
<dbReference type="Gene3D" id="2.30.30.440">
    <property type="entry name" value="Domain of unknown function DUF1918"/>
    <property type="match status" value="1"/>
</dbReference>
<name>A0A919N5H6_9ACTN</name>
<evidence type="ECO:0000259" key="2">
    <source>
        <dbReference type="Pfam" id="PF08940"/>
    </source>
</evidence>
<gene>
    <name evidence="3" type="ORF">Asi03nite_22890</name>
</gene>
<dbReference type="SUPFAM" id="SSF50118">
    <property type="entry name" value="Cell growth inhibitor/plasmid maintenance toxic component"/>
    <property type="match status" value="1"/>
</dbReference>
<dbReference type="InterPro" id="IPR015035">
    <property type="entry name" value="DUF1918"/>
</dbReference>
<dbReference type="AlphaFoldDB" id="A0A919N5H6"/>
<feature type="compositionally biased region" description="Basic and acidic residues" evidence="1">
    <location>
        <begin position="23"/>
        <end position="39"/>
    </location>
</feature>
<comment type="caution">
    <text evidence="3">The sequence shown here is derived from an EMBL/GenBank/DDBJ whole genome shotgun (WGS) entry which is preliminary data.</text>
</comment>
<feature type="domain" description="DUF1918" evidence="2">
    <location>
        <begin position="65"/>
        <end position="121"/>
    </location>
</feature>
<dbReference type="Pfam" id="PF08940">
    <property type="entry name" value="DUF1918"/>
    <property type="match status" value="1"/>
</dbReference>
<evidence type="ECO:0000256" key="1">
    <source>
        <dbReference type="SAM" id="MobiDB-lite"/>
    </source>
</evidence>
<feature type="region of interest" description="Disordered" evidence="1">
    <location>
        <begin position="22"/>
        <end position="63"/>
    </location>
</feature>
<accession>A0A919N5H6</accession>
<sequence length="134" mass="14338">MPAGNGTSGHLGPKTLMFLVRGCENRADQERAEPDERGSHASGTHRMVGPPVPESRAEQTGENAMKAHIGDRIVVAGVHVGIENRVGVITGIDHPDGSPPYTVKWINDDHTTLFYPGPESWIEPSHSDAATTVP</sequence>
<evidence type="ECO:0000313" key="4">
    <source>
        <dbReference type="Proteomes" id="UP000629619"/>
    </source>
</evidence>
<protein>
    <recommendedName>
        <fullName evidence="2">DUF1918 domain-containing protein</fullName>
    </recommendedName>
</protein>
<organism evidence="3 4">
    <name type="scientific">Actinoplanes siamensis</name>
    <dbReference type="NCBI Taxonomy" id="1223317"/>
    <lineage>
        <taxon>Bacteria</taxon>
        <taxon>Bacillati</taxon>
        <taxon>Actinomycetota</taxon>
        <taxon>Actinomycetes</taxon>
        <taxon>Micromonosporales</taxon>
        <taxon>Micromonosporaceae</taxon>
        <taxon>Actinoplanes</taxon>
    </lineage>
</organism>
<dbReference type="Proteomes" id="UP000629619">
    <property type="component" value="Unassembled WGS sequence"/>
</dbReference>
<dbReference type="EMBL" id="BOMW01000021">
    <property type="protein sequence ID" value="GIF04751.1"/>
    <property type="molecule type" value="Genomic_DNA"/>
</dbReference>